<dbReference type="Pfam" id="PF05175">
    <property type="entry name" value="MTS"/>
    <property type="match status" value="1"/>
</dbReference>
<keyword evidence="1" id="KW-0489">Methyltransferase</keyword>
<dbReference type="InterPro" id="IPR050210">
    <property type="entry name" value="tRNA_Adenine-N(6)_MTase"/>
</dbReference>
<dbReference type="InterPro" id="IPR029063">
    <property type="entry name" value="SAM-dependent_MTases_sf"/>
</dbReference>
<sequence>MPEPAEPDLWLGGRLRLRQQPRGGHRAGTDAVLLARLFEPGPDDVVCDLGAGTGAIGLAYASLYPSCRVVLVERDDAVAELARENVRANGFADRVEVVEADVLAPGARRRAAGLTSDLADILVTNPPFFEPTSHRPSPIAARASAHTFVGDGLDCWLRTCADLLRPGGRLGLIHRADCLPICLDGLRNRFGGITVRPVHASAERPAIRVLISAVKGSRGPFSLLAPMILQDASGRFTAEADAMHRGEPPPS</sequence>
<gene>
    <name evidence="4" type="primary">yfiC</name>
    <name evidence="4" type="ORF">EKPJFOCH_0483</name>
</gene>
<evidence type="ECO:0000256" key="2">
    <source>
        <dbReference type="ARBA" id="ARBA00022691"/>
    </source>
</evidence>
<dbReference type="SUPFAM" id="SSF53335">
    <property type="entry name" value="S-adenosyl-L-methionine-dependent methyltransferases"/>
    <property type="match status" value="1"/>
</dbReference>
<dbReference type="RefSeq" id="WP_147818079.1">
    <property type="nucleotide sequence ID" value="NZ_BPRA01000002.1"/>
</dbReference>
<dbReference type="PANTHER" id="PTHR47739:SF1">
    <property type="entry name" value="TRNA1(VAL) (ADENINE(37)-N6)-METHYLTRANSFERASE"/>
    <property type="match status" value="1"/>
</dbReference>
<feature type="domain" description="Methyltransferase small" evidence="3">
    <location>
        <begin position="32"/>
        <end position="133"/>
    </location>
</feature>
<evidence type="ECO:0000256" key="1">
    <source>
        <dbReference type="ARBA" id="ARBA00022603"/>
    </source>
</evidence>
<dbReference type="EMBL" id="BPRA01000002">
    <property type="protein sequence ID" value="GJE54011.1"/>
    <property type="molecule type" value="Genomic_DNA"/>
</dbReference>
<accession>A0ABQ4TG67</accession>
<reference evidence="4" key="1">
    <citation type="journal article" date="2021" name="Front. Microbiol.">
        <title>Comprehensive Comparative Genomics and Phenotyping of Methylobacterium Species.</title>
        <authorList>
            <person name="Alessa O."/>
            <person name="Ogura Y."/>
            <person name="Fujitani Y."/>
            <person name="Takami H."/>
            <person name="Hayashi T."/>
            <person name="Sahin N."/>
            <person name="Tani A."/>
        </authorList>
    </citation>
    <scope>NUCLEOTIDE SEQUENCE</scope>
    <source>
        <strain evidence="4">DSM 23674</strain>
    </source>
</reference>
<dbReference type="Proteomes" id="UP001055101">
    <property type="component" value="Unassembled WGS sequence"/>
</dbReference>
<keyword evidence="5" id="KW-1185">Reference proteome</keyword>
<comment type="caution">
    <text evidence="4">The sequence shown here is derived from an EMBL/GenBank/DDBJ whole genome shotgun (WGS) entry which is preliminary data.</text>
</comment>
<reference evidence="4" key="2">
    <citation type="submission" date="2021-08" db="EMBL/GenBank/DDBJ databases">
        <authorList>
            <person name="Tani A."/>
            <person name="Ola A."/>
            <person name="Ogura Y."/>
            <person name="Katsura K."/>
            <person name="Hayashi T."/>
        </authorList>
    </citation>
    <scope>NUCLEOTIDE SEQUENCE</scope>
    <source>
        <strain evidence="4">DSM 23674</strain>
    </source>
</reference>
<keyword evidence="2" id="KW-0949">S-adenosyl-L-methionine</keyword>
<dbReference type="InterPro" id="IPR007848">
    <property type="entry name" value="Small_mtfrase_dom"/>
</dbReference>
<protein>
    <submittedName>
        <fullName evidence="4">tRNA1(Val) (Adenine(37)-N6)-methyltransferase</fullName>
    </submittedName>
</protein>
<organism evidence="4 5">
    <name type="scientific">Methylobacterium thuringiense</name>
    <dbReference type="NCBI Taxonomy" id="1003091"/>
    <lineage>
        <taxon>Bacteria</taxon>
        <taxon>Pseudomonadati</taxon>
        <taxon>Pseudomonadota</taxon>
        <taxon>Alphaproteobacteria</taxon>
        <taxon>Hyphomicrobiales</taxon>
        <taxon>Methylobacteriaceae</taxon>
        <taxon>Methylobacterium</taxon>
    </lineage>
</organism>
<name>A0ABQ4TG67_9HYPH</name>
<proteinExistence type="predicted"/>
<evidence type="ECO:0000259" key="3">
    <source>
        <dbReference type="Pfam" id="PF05175"/>
    </source>
</evidence>
<dbReference type="PANTHER" id="PTHR47739">
    <property type="entry name" value="TRNA1(VAL) (ADENINE(37)-N6)-METHYLTRANSFERASE"/>
    <property type="match status" value="1"/>
</dbReference>
<keyword evidence="1" id="KW-0808">Transferase</keyword>
<dbReference type="Gene3D" id="3.40.50.150">
    <property type="entry name" value="Vaccinia Virus protein VP39"/>
    <property type="match status" value="1"/>
</dbReference>
<evidence type="ECO:0000313" key="5">
    <source>
        <dbReference type="Proteomes" id="UP001055101"/>
    </source>
</evidence>
<evidence type="ECO:0000313" key="4">
    <source>
        <dbReference type="EMBL" id="GJE54011.1"/>
    </source>
</evidence>
<dbReference type="CDD" id="cd02440">
    <property type="entry name" value="AdoMet_MTases"/>
    <property type="match status" value="1"/>
</dbReference>